<dbReference type="FunFam" id="1.10.10.10:FF:000001">
    <property type="entry name" value="LysR family transcriptional regulator"/>
    <property type="match status" value="1"/>
</dbReference>
<dbReference type="SUPFAM" id="SSF53850">
    <property type="entry name" value="Periplasmic binding protein-like II"/>
    <property type="match status" value="1"/>
</dbReference>
<evidence type="ECO:0000256" key="1">
    <source>
        <dbReference type="ARBA" id="ARBA00009437"/>
    </source>
</evidence>
<dbReference type="EMBL" id="FSRM01000002">
    <property type="protein sequence ID" value="SIO50037.1"/>
    <property type="molecule type" value="Genomic_DNA"/>
</dbReference>
<evidence type="ECO:0000259" key="5">
    <source>
        <dbReference type="PROSITE" id="PS50931"/>
    </source>
</evidence>
<dbReference type="InterPro" id="IPR036390">
    <property type="entry name" value="WH_DNA-bd_sf"/>
</dbReference>
<evidence type="ECO:0000256" key="4">
    <source>
        <dbReference type="ARBA" id="ARBA00023163"/>
    </source>
</evidence>
<dbReference type="Gene3D" id="3.40.190.290">
    <property type="match status" value="1"/>
</dbReference>
<dbReference type="InterPro" id="IPR000847">
    <property type="entry name" value="LysR_HTH_N"/>
</dbReference>
<keyword evidence="3" id="KW-0238">DNA-binding</keyword>
<protein>
    <submittedName>
        <fullName evidence="6">Transcriptional regulator, LysR family</fullName>
    </submittedName>
</protein>
<dbReference type="GO" id="GO:0003677">
    <property type="term" value="F:DNA binding"/>
    <property type="evidence" value="ECO:0007669"/>
    <property type="project" value="UniProtKB-KW"/>
</dbReference>
<dbReference type="PRINTS" id="PR00039">
    <property type="entry name" value="HTHLYSR"/>
</dbReference>
<dbReference type="Pfam" id="PF00126">
    <property type="entry name" value="HTH_1"/>
    <property type="match status" value="1"/>
</dbReference>
<evidence type="ECO:0000256" key="3">
    <source>
        <dbReference type="ARBA" id="ARBA00023125"/>
    </source>
</evidence>
<gene>
    <name evidence="6" type="ORF">SAMN05444168_5643</name>
</gene>
<dbReference type="Pfam" id="PF03466">
    <property type="entry name" value="LysR_substrate"/>
    <property type="match status" value="1"/>
</dbReference>
<dbReference type="InterPro" id="IPR036388">
    <property type="entry name" value="WH-like_DNA-bd_sf"/>
</dbReference>
<dbReference type="PROSITE" id="PS50931">
    <property type="entry name" value="HTH_LYSR"/>
    <property type="match status" value="1"/>
</dbReference>
<proteinExistence type="inferred from homology"/>
<dbReference type="PANTHER" id="PTHR30537:SF5">
    <property type="entry name" value="HTH-TYPE TRANSCRIPTIONAL ACTIVATOR TTDR-RELATED"/>
    <property type="match status" value="1"/>
</dbReference>
<dbReference type="InterPro" id="IPR005119">
    <property type="entry name" value="LysR_subst-bd"/>
</dbReference>
<dbReference type="Proteomes" id="UP000184693">
    <property type="component" value="Unassembled WGS sequence"/>
</dbReference>
<reference evidence="6 7" key="1">
    <citation type="submission" date="2016-11" db="EMBL/GenBank/DDBJ databases">
        <authorList>
            <person name="Jaros S."/>
            <person name="Januszkiewicz K."/>
            <person name="Wedrychowicz H."/>
        </authorList>
    </citation>
    <scope>NUCLEOTIDE SEQUENCE [LARGE SCALE GENOMIC DNA]</scope>
    <source>
        <strain evidence="6 7">GAS86</strain>
    </source>
</reference>
<evidence type="ECO:0000256" key="2">
    <source>
        <dbReference type="ARBA" id="ARBA00023015"/>
    </source>
</evidence>
<evidence type="ECO:0000313" key="6">
    <source>
        <dbReference type="EMBL" id="SIO50037.1"/>
    </source>
</evidence>
<sequence>MLKSGLIELEVVLAVARLGGFRAAARELGMSSTALSRAIVQLENRLGVRIFNRTTRSVALTEPGKQFIATVGPALSEIQQAMAAVNNHRAMPTGTLRLNCAVGAARAILVPVVLEYLRRFPAMSVDIATEAHFVDIVGRGFDAGIRAADDVPRDMIAVPFGGALKFSVVGSPSYFAQRKKPRTPKDLMSHQCIRARWPSGKLSRWEFERRGEKLSLDVPGNLTLDEPTLMRDAAIAGAGVAYLWEAPVADELATGRLVAVLKDWTVSSASLCLYYPDRRNVSAALRAFIELLREPINHESRGDAIVLRC</sequence>
<feature type="domain" description="HTH lysR-type" evidence="5">
    <location>
        <begin position="9"/>
        <end position="61"/>
    </location>
</feature>
<dbReference type="CDD" id="cd08474">
    <property type="entry name" value="PBP2_CrgA_like_5"/>
    <property type="match status" value="1"/>
</dbReference>
<keyword evidence="4" id="KW-0804">Transcription</keyword>
<dbReference type="RefSeq" id="WP_074267586.1">
    <property type="nucleotide sequence ID" value="NZ_FSRM01000002.1"/>
</dbReference>
<comment type="similarity">
    <text evidence="1">Belongs to the LysR transcriptional regulatory family.</text>
</comment>
<keyword evidence="2" id="KW-0805">Transcription regulation</keyword>
<name>A0A1N6K128_9BURK</name>
<evidence type="ECO:0000313" key="7">
    <source>
        <dbReference type="Proteomes" id="UP000184693"/>
    </source>
</evidence>
<dbReference type="OrthoDB" id="5525645at2"/>
<accession>A0A1N6K128</accession>
<dbReference type="AlphaFoldDB" id="A0A1N6K128"/>
<organism evidence="6 7">
    <name type="scientific">Paraburkholderia phenazinium</name>
    <dbReference type="NCBI Taxonomy" id="60549"/>
    <lineage>
        <taxon>Bacteria</taxon>
        <taxon>Pseudomonadati</taxon>
        <taxon>Pseudomonadota</taxon>
        <taxon>Betaproteobacteria</taxon>
        <taxon>Burkholderiales</taxon>
        <taxon>Burkholderiaceae</taxon>
        <taxon>Paraburkholderia</taxon>
    </lineage>
</organism>
<dbReference type="GO" id="GO:0003700">
    <property type="term" value="F:DNA-binding transcription factor activity"/>
    <property type="evidence" value="ECO:0007669"/>
    <property type="project" value="InterPro"/>
</dbReference>
<dbReference type="PANTHER" id="PTHR30537">
    <property type="entry name" value="HTH-TYPE TRANSCRIPTIONAL REGULATOR"/>
    <property type="match status" value="1"/>
</dbReference>
<dbReference type="SUPFAM" id="SSF46785">
    <property type="entry name" value="Winged helix' DNA-binding domain"/>
    <property type="match status" value="1"/>
</dbReference>
<dbReference type="InterPro" id="IPR058163">
    <property type="entry name" value="LysR-type_TF_proteobact-type"/>
</dbReference>
<dbReference type="Gene3D" id="1.10.10.10">
    <property type="entry name" value="Winged helix-like DNA-binding domain superfamily/Winged helix DNA-binding domain"/>
    <property type="match status" value="1"/>
</dbReference>